<dbReference type="EMBL" id="CP023690">
    <property type="protein sequence ID" value="QEV63793.1"/>
    <property type="molecule type" value="Genomic_DNA"/>
</dbReference>
<dbReference type="OrthoDB" id="4277250at2"/>
<evidence type="ECO:0000313" key="1">
    <source>
        <dbReference type="EMBL" id="MBB5101961.1"/>
    </source>
</evidence>
<evidence type="ECO:0000313" key="2">
    <source>
        <dbReference type="EMBL" id="QEV63793.1"/>
    </source>
</evidence>
<dbReference type="Gene3D" id="3.30.530.20">
    <property type="match status" value="1"/>
</dbReference>
<dbReference type="AlphaFoldDB" id="A0A5P2XFV9"/>
<dbReference type="InterPro" id="IPR019587">
    <property type="entry name" value="Polyketide_cyclase/dehydratase"/>
</dbReference>
<keyword evidence="4" id="KW-1185">Reference proteome</keyword>
<dbReference type="KEGG" id="sspb:CP982_38050"/>
<dbReference type="InterPro" id="IPR023393">
    <property type="entry name" value="START-like_dom_sf"/>
</dbReference>
<dbReference type="Pfam" id="PF10604">
    <property type="entry name" value="Polyketide_cyc2"/>
    <property type="match status" value="1"/>
</dbReference>
<dbReference type="SUPFAM" id="SSF55961">
    <property type="entry name" value="Bet v1-like"/>
    <property type="match status" value="1"/>
</dbReference>
<dbReference type="CDD" id="cd07821">
    <property type="entry name" value="PYR_PYL_RCAR_like"/>
    <property type="match status" value="1"/>
</dbReference>
<name>A0A5P2XFV9_STRST</name>
<organism evidence="2 3">
    <name type="scientific">Streptomyces spectabilis</name>
    <dbReference type="NCBI Taxonomy" id="68270"/>
    <lineage>
        <taxon>Bacteria</taxon>
        <taxon>Bacillati</taxon>
        <taxon>Actinomycetota</taxon>
        <taxon>Actinomycetes</taxon>
        <taxon>Kitasatosporales</taxon>
        <taxon>Streptomycetaceae</taxon>
        <taxon>Streptomyces</taxon>
    </lineage>
</organism>
<dbReference type="EMBL" id="JACHJD010000002">
    <property type="protein sequence ID" value="MBB5101961.1"/>
    <property type="molecule type" value="Genomic_DNA"/>
</dbReference>
<evidence type="ECO:0000313" key="4">
    <source>
        <dbReference type="Proteomes" id="UP000549009"/>
    </source>
</evidence>
<accession>A0A5P2XFV9</accession>
<dbReference type="Proteomes" id="UP000549009">
    <property type="component" value="Unassembled WGS sequence"/>
</dbReference>
<reference evidence="2 3" key="1">
    <citation type="submission" date="2017-09" db="EMBL/GenBank/DDBJ databases">
        <authorList>
            <person name="Lee N."/>
            <person name="Cho B.-K."/>
        </authorList>
    </citation>
    <scope>NUCLEOTIDE SEQUENCE [LARGE SCALE GENOMIC DNA]</scope>
    <source>
        <strain evidence="2 3">ATCC 27465</strain>
    </source>
</reference>
<dbReference type="RefSeq" id="WP_150514649.1">
    <property type="nucleotide sequence ID" value="NZ_BMSQ01000012.1"/>
</dbReference>
<reference evidence="1 4" key="2">
    <citation type="submission" date="2020-08" db="EMBL/GenBank/DDBJ databases">
        <title>Genomic Encyclopedia of Type Strains, Phase III (KMG-III): the genomes of soil and plant-associated and newly described type strains.</title>
        <authorList>
            <person name="Whitman W."/>
        </authorList>
    </citation>
    <scope>NUCLEOTIDE SEQUENCE [LARGE SCALE GENOMIC DNA]</scope>
    <source>
        <strain evidence="1 4">CECT 3146</strain>
    </source>
</reference>
<sequence>MPRRLRPVGLDFLVTAPVRHVFVREVAAPPEAVFQALAVDVEQWPAWFGSITRARPTRGGAGRVVQLQGGFRMVETILAADASTRYVYRVDVTNAPGVRALVEEWHLTPIGTGTRVRWTFAVEPRGLMRFLFRHGRRGLGKSFDTAVRNLDRRLSGTKA</sequence>
<protein>
    <submittedName>
        <fullName evidence="2">SRPBCC family protein</fullName>
    </submittedName>
    <submittedName>
        <fullName evidence="1">Uncharacterized protein YndB with AHSA1/START domain</fullName>
    </submittedName>
</protein>
<dbReference type="Proteomes" id="UP000326505">
    <property type="component" value="Chromosome"/>
</dbReference>
<proteinExistence type="predicted"/>
<evidence type="ECO:0000313" key="3">
    <source>
        <dbReference type="Proteomes" id="UP000326505"/>
    </source>
</evidence>
<gene>
    <name evidence="2" type="ORF">CP982_38050</name>
    <name evidence="1" type="ORF">FHS40_001014</name>
</gene>